<dbReference type="InterPro" id="IPR005119">
    <property type="entry name" value="LysR_subst-bd"/>
</dbReference>
<dbReference type="PRINTS" id="PR00039">
    <property type="entry name" value="HTHLYSR"/>
</dbReference>
<feature type="domain" description="HTH lysR-type" evidence="5">
    <location>
        <begin position="1"/>
        <end position="58"/>
    </location>
</feature>
<keyword evidence="2" id="KW-0805">Transcription regulation</keyword>
<dbReference type="Pfam" id="PF00126">
    <property type="entry name" value="HTH_1"/>
    <property type="match status" value="1"/>
</dbReference>
<evidence type="ECO:0000256" key="1">
    <source>
        <dbReference type="ARBA" id="ARBA00009437"/>
    </source>
</evidence>
<dbReference type="SUPFAM" id="SSF46785">
    <property type="entry name" value="Winged helix' DNA-binding domain"/>
    <property type="match status" value="1"/>
</dbReference>
<evidence type="ECO:0000313" key="7">
    <source>
        <dbReference type="Proteomes" id="UP001629462"/>
    </source>
</evidence>
<evidence type="ECO:0000259" key="5">
    <source>
        <dbReference type="PROSITE" id="PS50931"/>
    </source>
</evidence>
<evidence type="ECO:0000256" key="2">
    <source>
        <dbReference type="ARBA" id="ARBA00023015"/>
    </source>
</evidence>
<accession>A0ABW9CNX3</accession>
<evidence type="ECO:0000256" key="3">
    <source>
        <dbReference type="ARBA" id="ARBA00023125"/>
    </source>
</evidence>
<keyword evidence="7" id="KW-1185">Reference proteome</keyword>
<dbReference type="Gene3D" id="3.40.190.10">
    <property type="entry name" value="Periplasmic binding protein-like II"/>
    <property type="match status" value="2"/>
</dbReference>
<name>A0ABW9CNX3_9BURK</name>
<proteinExistence type="inferred from homology"/>
<reference evidence="6 7" key="1">
    <citation type="journal article" date="2024" name="Chem. Sci.">
        <title>Discovery of megapolipeptins by genome mining of a Burkholderiales bacteria collection.</title>
        <authorList>
            <person name="Paulo B.S."/>
            <person name="Recchia M.J.J."/>
            <person name="Lee S."/>
            <person name="Fergusson C.H."/>
            <person name="Romanowski S.B."/>
            <person name="Hernandez A."/>
            <person name="Krull N."/>
            <person name="Liu D.Y."/>
            <person name="Cavanagh H."/>
            <person name="Bos A."/>
            <person name="Gray C.A."/>
            <person name="Murphy B.T."/>
            <person name="Linington R.G."/>
            <person name="Eustaquio A.S."/>
        </authorList>
    </citation>
    <scope>NUCLEOTIDE SEQUENCE [LARGE SCALE GENOMIC DNA]</scope>
    <source>
        <strain evidence="6 7">RL17-374-BIF-D</strain>
    </source>
</reference>
<sequence>MDLNLLAVFMMLWDTRSVTRASDRLALTQPAVSHALRRLRDATGDELFVNAKGGLVPTSRSEALIGPVREALEKIYGALRDEETFVPSLARREFNIAAGDLVEFSFIPELVEHIRQQAPGIVVRLGPVPEEGLAYQRLESGDLDAVISGQPVKEMGIHDETLAQIDLLTLVWKRENLSKPRFPLALYLKRPHVVIRLPDRQGSIVDQTLAQRGLQRQIGAVVQNFMAMPMVAARTGFICNVPSRMAGTFAELFELSVHEPPIAFDTSPLFMSWHRRFDADPAHAWFLDQIRFVVSVA</sequence>
<dbReference type="SUPFAM" id="SSF53850">
    <property type="entry name" value="Periplasmic binding protein-like II"/>
    <property type="match status" value="1"/>
</dbReference>
<dbReference type="InterPro" id="IPR000847">
    <property type="entry name" value="LysR_HTH_N"/>
</dbReference>
<evidence type="ECO:0000313" key="6">
    <source>
        <dbReference type="EMBL" id="MFM0519890.1"/>
    </source>
</evidence>
<keyword evidence="3" id="KW-0238">DNA-binding</keyword>
<dbReference type="PANTHER" id="PTHR30118:SF15">
    <property type="entry name" value="TRANSCRIPTIONAL REGULATORY PROTEIN"/>
    <property type="match status" value="1"/>
</dbReference>
<dbReference type="Gene3D" id="1.10.10.10">
    <property type="entry name" value="Winged helix-like DNA-binding domain superfamily/Winged helix DNA-binding domain"/>
    <property type="match status" value="1"/>
</dbReference>
<dbReference type="InterPro" id="IPR036390">
    <property type="entry name" value="WH_DNA-bd_sf"/>
</dbReference>
<dbReference type="RefSeq" id="WP_250484342.1">
    <property type="nucleotide sequence ID" value="NZ_JAQQDB010000019.1"/>
</dbReference>
<dbReference type="EMBL" id="JAQQDB010000019">
    <property type="protein sequence ID" value="MFM0519890.1"/>
    <property type="molecule type" value="Genomic_DNA"/>
</dbReference>
<gene>
    <name evidence="6" type="ORF">PQR08_20885</name>
</gene>
<organism evidence="6 7">
    <name type="scientific">Caballeronia jiangsuensis</name>
    <dbReference type="NCBI Taxonomy" id="1458357"/>
    <lineage>
        <taxon>Bacteria</taxon>
        <taxon>Pseudomonadati</taxon>
        <taxon>Pseudomonadota</taxon>
        <taxon>Betaproteobacteria</taxon>
        <taxon>Burkholderiales</taxon>
        <taxon>Burkholderiaceae</taxon>
        <taxon>Caballeronia</taxon>
    </lineage>
</organism>
<dbReference type="PROSITE" id="PS50931">
    <property type="entry name" value="HTH_LYSR"/>
    <property type="match status" value="1"/>
</dbReference>
<keyword evidence="4" id="KW-0804">Transcription</keyword>
<comment type="caution">
    <text evidence="6">The sequence shown here is derived from an EMBL/GenBank/DDBJ whole genome shotgun (WGS) entry which is preliminary data.</text>
</comment>
<dbReference type="Pfam" id="PF03466">
    <property type="entry name" value="LysR_substrate"/>
    <property type="match status" value="1"/>
</dbReference>
<dbReference type="InterPro" id="IPR036388">
    <property type="entry name" value="WH-like_DNA-bd_sf"/>
</dbReference>
<dbReference type="Proteomes" id="UP001629462">
    <property type="component" value="Unassembled WGS sequence"/>
</dbReference>
<comment type="similarity">
    <text evidence="1">Belongs to the LysR transcriptional regulatory family.</text>
</comment>
<dbReference type="InterPro" id="IPR050389">
    <property type="entry name" value="LysR-type_TF"/>
</dbReference>
<protein>
    <submittedName>
        <fullName evidence="6">LysR family transcriptional regulator</fullName>
    </submittedName>
</protein>
<dbReference type="CDD" id="cd08417">
    <property type="entry name" value="PBP2_Nitroaromatics_like"/>
    <property type="match status" value="1"/>
</dbReference>
<dbReference type="PANTHER" id="PTHR30118">
    <property type="entry name" value="HTH-TYPE TRANSCRIPTIONAL REGULATOR LEUO-RELATED"/>
    <property type="match status" value="1"/>
</dbReference>
<dbReference type="InterPro" id="IPR037402">
    <property type="entry name" value="YidZ_PBP2"/>
</dbReference>
<evidence type="ECO:0000256" key="4">
    <source>
        <dbReference type="ARBA" id="ARBA00023163"/>
    </source>
</evidence>